<dbReference type="RefSeq" id="XP_040710115.1">
    <property type="nucleotide sequence ID" value="XM_040854664.1"/>
</dbReference>
<dbReference type="AlphaFoldDB" id="A0A1Y2DAV2"/>
<sequence>ISGADNLEEHMLNPVKRKLSEEDQGRWLMIIDNVDDNSVLIDTTLNGRRLYDYLPRSRREMIIFTSRNRQIAVDLAP</sequence>
<dbReference type="InParanoid" id="A0A1Y2DAV2"/>
<dbReference type="GeneID" id="63770876"/>
<dbReference type="EMBL" id="MCFJ01000023">
    <property type="protein sequence ID" value="ORY56398.1"/>
    <property type="molecule type" value="Genomic_DNA"/>
</dbReference>
<accession>A0A1Y2DAV2</accession>
<evidence type="ECO:0000313" key="1">
    <source>
        <dbReference type="EMBL" id="ORY56398.1"/>
    </source>
</evidence>
<evidence type="ECO:0000313" key="2">
    <source>
        <dbReference type="Proteomes" id="UP000193689"/>
    </source>
</evidence>
<feature type="non-terminal residue" evidence="1">
    <location>
        <position position="1"/>
    </location>
</feature>
<dbReference type="OrthoDB" id="5243393at2759"/>
<keyword evidence="2" id="KW-1185">Reference proteome</keyword>
<dbReference type="Gene3D" id="3.40.50.300">
    <property type="entry name" value="P-loop containing nucleotide triphosphate hydrolases"/>
    <property type="match status" value="1"/>
</dbReference>
<comment type="caution">
    <text evidence="1">The sequence shown here is derived from an EMBL/GenBank/DDBJ whole genome shotgun (WGS) entry which is preliminary data.</text>
</comment>
<proteinExistence type="predicted"/>
<name>A0A1Y2DAV2_9PEZI</name>
<reference evidence="1 2" key="1">
    <citation type="submission" date="2016-07" db="EMBL/GenBank/DDBJ databases">
        <title>Pervasive Adenine N6-methylation of Active Genes in Fungi.</title>
        <authorList>
            <consortium name="DOE Joint Genome Institute"/>
            <person name="Mondo S.J."/>
            <person name="Dannebaum R.O."/>
            <person name="Kuo R.C."/>
            <person name="Labutti K."/>
            <person name="Haridas S."/>
            <person name="Kuo A."/>
            <person name="Salamov A."/>
            <person name="Ahrendt S.R."/>
            <person name="Lipzen A."/>
            <person name="Sullivan W."/>
            <person name="Andreopoulos W.B."/>
            <person name="Clum A."/>
            <person name="Lindquist E."/>
            <person name="Daum C."/>
            <person name="Ramamoorthy G.K."/>
            <person name="Gryganskyi A."/>
            <person name="Culley D."/>
            <person name="Magnuson J.K."/>
            <person name="James T.Y."/>
            <person name="O'Malley M.A."/>
            <person name="Stajich J.E."/>
            <person name="Spatafora J.W."/>
            <person name="Visel A."/>
            <person name="Grigoriev I.V."/>
        </authorList>
    </citation>
    <scope>NUCLEOTIDE SEQUENCE [LARGE SCALE GENOMIC DNA]</scope>
    <source>
        <strain evidence="1 2">CBS 129021</strain>
    </source>
</reference>
<feature type="non-terminal residue" evidence="1">
    <location>
        <position position="77"/>
    </location>
</feature>
<gene>
    <name evidence="1" type="ORF">BCR38DRAFT_312389</name>
</gene>
<dbReference type="Proteomes" id="UP000193689">
    <property type="component" value="Unassembled WGS sequence"/>
</dbReference>
<protein>
    <recommendedName>
        <fullName evidence="3">NB-ARC domain-containing protein</fullName>
    </recommendedName>
</protein>
<dbReference type="InterPro" id="IPR027417">
    <property type="entry name" value="P-loop_NTPase"/>
</dbReference>
<organism evidence="1 2">
    <name type="scientific">Pseudomassariella vexata</name>
    <dbReference type="NCBI Taxonomy" id="1141098"/>
    <lineage>
        <taxon>Eukaryota</taxon>
        <taxon>Fungi</taxon>
        <taxon>Dikarya</taxon>
        <taxon>Ascomycota</taxon>
        <taxon>Pezizomycotina</taxon>
        <taxon>Sordariomycetes</taxon>
        <taxon>Xylariomycetidae</taxon>
        <taxon>Amphisphaeriales</taxon>
        <taxon>Pseudomassariaceae</taxon>
        <taxon>Pseudomassariella</taxon>
    </lineage>
</organism>
<dbReference type="STRING" id="1141098.A0A1Y2DAV2"/>
<evidence type="ECO:0008006" key="3">
    <source>
        <dbReference type="Google" id="ProtNLM"/>
    </source>
</evidence>